<evidence type="ECO:0000259" key="5">
    <source>
        <dbReference type="PROSITE" id="PS50122"/>
    </source>
</evidence>
<evidence type="ECO:0000313" key="7">
    <source>
        <dbReference type="Proteomes" id="UP000183200"/>
    </source>
</evidence>
<dbReference type="SUPFAM" id="SSF52738">
    <property type="entry name" value="Methylesterase CheB, C-terminal domain"/>
    <property type="match status" value="1"/>
</dbReference>
<evidence type="ECO:0000313" key="6">
    <source>
        <dbReference type="EMBL" id="SDM33573.1"/>
    </source>
</evidence>
<evidence type="ECO:0000256" key="2">
    <source>
        <dbReference type="ARBA" id="ARBA00039140"/>
    </source>
</evidence>
<dbReference type="GO" id="GO:0000156">
    <property type="term" value="F:phosphorelay response regulator activity"/>
    <property type="evidence" value="ECO:0007669"/>
    <property type="project" value="InterPro"/>
</dbReference>
<evidence type="ECO:0000256" key="4">
    <source>
        <dbReference type="PROSITE-ProRule" id="PRU00050"/>
    </source>
</evidence>
<protein>
    <recommendedName>
        <fullName evidence="2">protein-glutamate methylesterase</fullName>
        <ecNumber evidence="2">3.1.1.61</ecNumber>
    </recommendedName>
</protein>
<dbReference type="OrthoDB" id="1524092at2"/>
<dbReference type="InterPro" id="IPR000673">
    <property type="entry name" value="Sig_transdc_resp-reg_Me-estase"/>
</dbReference>
<dbReference type="AlphaFoldDB" id="A0A1G9SDL9"/>
<dbReference type="GO" id="GO:0006935">
    <property type="term" value="P:chemotaxis"/>
    <property type="evidence" value="ECO:0007669"/>
    <property type="project" value="UniProtKB-UniRule"/>
</dbReference>
<dbReference type="Gene3D" id="3.40.50.180">
    <property type="entry name" value="Methylesterase CheB, C-terminal domain"/>
    <property type="match status" value="1"/>
</dbReference>
<feature type="domain" description="CheB-type methylesterase" evidence="5">
    <location>
        <begin position="3"/>
        <end position="193"/>
    </location>
</feature>
<evidence type="ECO:0000256" key="3">
    <source>
        <dbReference type="ARBA" id="ARBA00048267"/>
    </source>
</evidence>
<dbReference type="InterPro" id="IPR035909">
    <property type="entry name" value="CheB_C"/>
</dbReference>
<dbReference type="RefSeq" id="WP_074606399.1">
    <property type="nucleotide sequence ID" value="NZ_FNGY01000003.1"/>
</dbReference>
<dbReference type="GO" id="GO:0005737">
    <property type="term" value="C:cytoplasm"/>
    <property type="evidence" value="ECO:0007669"/>
    <property type="project" value="InterPro"/>
</dbReference>
<feature type="active site" evidence="4">
    <location>
        <position position="15"/>
    </location>
</feature>
<dbReference type="GO" id="GO:0008984">
    <property type="term" value="F:protein-glutamate methylesterase activity"/>
    <property type="evidence" value="ECO:0007669"/>
    <property type="project" value="UniProtKB-EC"/>
</dbReference>
<name>A0A1G9SDL9_9SPHI</name>
<accession>A0A1G9SDL9</accession>
<dbReference type="EC" id="3.1.1.61" evidence="2"/>
<sequence length="325" mass="35984">MLKNEVRNIITIGASAGGIAAVSKLVAGFKKNFDAAVFIVIHISRNSLTEIILGQIQKQTELKCILPVDGEEIQNGRVYLAPADQHMMLGKGKISVKRGAFDNHWRPSIDVLFRSAAAAYNSCVTGIILTGLLDDGTSGMSAIKRSGGKCMVQDPKEAEFPDMPESVLKSIVVDYKVSINEMGYILSDLFSRSTCAAGEVPEDVKLEAEISLRMSSNVEDLEKLGPVTSMTCPDCGGILVKVESDQISRYRCYTGHSFTERILELEQVKGLEESIWIAVRMMEERKNLLKSIVVLHEETRTERIAQISIHIDRLKKILIDLEKNR</sequence>
<dbReference type="PROSITE" id="PS50122">
    <property type="entry name" value="CHEB"/>
    <property type="match status" value="1"/>
</dbReference>
<feature type="active site" evidence="4">
    <location>
        <position position="42"/>
    </location>
</feature>
<comment type="catalytic activity">
    <reaction evidence="3">
        <text>[protein]-L-glutamate 5-O-methyl ester + H2O = L-glutamyl-[protein] + methanol + H(+)</text>
        <dbReference type="Rhea" id="RHEA:23236"/>
        <dbReference type="Rhea" id="RHEA-COMP:10208"/>
        <dbReference type="Rhea" id="RHEA-COMP:10311"/>
        <dbReference type="ChEBI" id="CHEBI:15377"/>
        <dbReference type="ChEBI" id="CHEBI:15378"/>
        <dbReference type="ChEBI" id="CHEBI:17790"/>
        <dbReference type="ChEBI" id="CHEBI:29973"/>
        <dbReference type="ChEBI" id="CHEBI:82795"/>
        <dbReference type="EC" id="3.1.1.61"/>
    </reaction>
</comment>
<proteinExistence type="predicted"/>
<reference evidence="7" key="1">
    <citation type="submission" date="2016-10" db="EMBL/GenBank/DDBJ databases">
        <authorList>
            <person name="Varghese N."/>
            <person name="Submissions S."/>
        </authorList>
    </citation>
    <scope>NUCLEOTIDE SEQUENCE [LARGE SCALE GENOMIC DNA]</scope>
    <source>
        <strain evidence="7">DSM 19110</strain>
    </source>
</reference>
<dbReference type="EMBL" id="FNGY01000003">
    <property type="protein sequence ID" value="SDM33573.1"/>
    <property type="molecule type" value="Genomic_DNA"/>
</dbReference>
<keyword evidence="1 4" id="KW-0378">Hydrolase</keyword>
<feature type="active site" evidence="4">
    <location>
        <position position="135"/>
    </location>
</feature>
<dbReference type="Pfam" id="PF01339">
    <property type="entry name" value="CheB_methylest"/>
    <property type="match status" value="1"/>
</dbReference>
<dbReference type="PIRSF" id="PIRSF036461">
    <property type="entry name" value="Chmtx_methlestr"/>
    <property type="match status" value="1"/>
</dbReference>
<dbReference type="Proteomes" id="UP000183200">
    <property type="component" value="Unassembled WGS sequence"/>
</dbReference>
<dbReference type="PANTHER" id="PTHR42872:SF6">
    <property type="entry name" value="PROTEIN-GLUTAMATE METHYLESTERASE_PROTEIN-GLUTAMINE GLUTAMINASE"/>
    <property type="match status" value="1"/>
</dbReference>
<dbReference type="PANTHER" id="PTHR42872">
    <property type="entry name" value="PROTEIN-GLUTAMATE METHYLESTERASE/PROTEIN-GLUTAMINE GLUTAMINASE"/>
    <property type="match status" value="1"/>
</dbReference>
<dbReference type="CDD" id="cd16433">
    <property type="entry name" value="CheB"/>
    <property type="match status" value="1"/>
</dbReference>
<keyword evidence="7" id="KW-1185">Reference proteome</keyword>
<organism evidence="6 7">
    <name type="scientific">Pedobacter steynii</name>
    <dbReference type="NCBI Taxonomy" id="430522"/>
    <lineage>
        <taxon>Bacteria</taxon>
        <taxon>Pseudomonadati</taxon>
        <taxon>Bacteroidota</taxon>
        <taxon>Sphingobacteriia</taxon>
        <taxon>Sphingobacteriales</taxon>
        <taxon>Sphingobacteriaceae</taxon>
        <taxon>Pedobacter</taxon>
    </lineage>
</organism>
<keyword evidence="4" id="KW-0145">Chemotaxis</keyword>
<evidence type="ECO:0000256" key="1">
    <source>
        <dbReference type="ARBA" id="ARBA00022801"/>
    </source>
</evidence>
<dbReference type="InterPro" id="IPR011247">
    <property type="entry name" value="Chemotax_prot-Glu_Me-esterase"/>
</dbReference>
<gene>
    <name evidence="6" type="ORF">SAMN05421820_103563</name>
</gene>